<dbReference type="EMBL" id="CP095071">
    <property type="protein sequence ID" value="UOQ83561.1"/>
    <property type="molecule type" value="Genomic_DNA"/>
</dbReference>
<accession>A0ABY4GGV4</accession>
<keyword evidence="1" id="KW-1133">Transmembrane helix</keyword>
<keyword evidence="1" id="KW-0812">Transmembrane</keyword>
<keyword evidence="3" id="KW-1185">Reference proteome</keyword>
<keyword evidence="1" id="KW-0472">Membrane</keyword>
<name>A0ABY4GGV4_9BACI</name>
<protein>
    <submittedName>
        <fullName evidence="2">Uncharacterized protein</fullName>
    </submittedName>
</protein>
<gene>
    <name evidence="2" type="ORF">MUN87_12420</name>
</gene>
<organism evidence="2 3">
    <name type="scientific">Gracilibacillus salinarum</name>
    <dbReference type="NCBI Taxonomy" id="2932255"/>
    <lineage>
        <taxon>Bacteria</taxon>
        <taxon>Bacillati</taxon>
        <taxon>Bacillota</taxon>
        <taxon>Bacilli</taxon>
        <taxon>Bacillales</taxon>
        <taxon>Bacillaceae</taxon>
        <taxon>Gracilibacillus</taxon>
    </lineage>
</organism>
<evidence type="ECO:0000313" key="3">
    <source>
        <dbReference type="Proteomes" id="UP000831537"/>
    </source>
</evidence>
<evidence type="ECO:0000256" key="1">
    <source>
        <dbReference type="SAM" id="Phobius"/>
    </source>
</evidence>
<proteinExistence type="predicted"/>
<sequence length="101" mass="11283">MKSIILFVLLAVLTFLSIKYIDFDAAYFQGMMFVLASCIYTFLLFRTGFSGPKLVVGSLVLLVVLILIAFTTEIEIGIVGLIIFLLFFSEGMRARSRKNTA</sequence>
<reference evidence="2 3" key="1">
    <citation type="submission" date="2022-04" db="EMBL/GenBank/DDBJ databases">
        <title>Gracilibacillus sp. isolated from saltern.</title>
        <authorList>
            <person name="Won M."/>
            <person name="Lee C.-M."/>
            <person name="Woen H.-Y."/>
            <person name="Kwon S.-W."/>
        </authorList>
    </citation>
    <scope>NUCLEOTIDE SEQUENCE [LARGE SCALE GENOMIC DNA]</scope>
    <source>
        <strain evidence="2 3">SSPM10-3</strain>
    </source>
</reference>
<dbReference type="RefSeq" id="WP_244740547.1">
    <property type="nucleotide sequence ID" value="NZ_CP095071.1"/>
</dbReference>
<dbReference type="Proteomes" id="UP000831537">
    <property type="component" value="Chromosome"/>
</dbReference>
<feature type="transmembrane region" description="Helical" evidence="1">
    <location>
        <begin position="54"/>
        <end position="70"/>
    </location>
</feature>
<evidence type="ECO:0000313" key="2">
    <source>
        <dbReference type="EMBL" id="UOQ83561.1"/>
    </source>
</evidence>
<feature type="transmembrane region" description="Helical" evidence="1">
    <location>
        <begin position="27"/>
        <end position="45"/>
    </location>
</feature>